<evidence type="ECO:0000256" key="1">
    <source>
        <dbReference type="ARBA" id="ARBA00004651"/>
    </source>
</evidence>
<feature type="region of interest" description="Disordered" evidence="7">
    <location>
        <begin position="617"/>
        <end position="676"/>
    </location>
</feature>
<keyword evidence="4 8" id="KW-0812">Transmembrane</keyword>
<keyword evidence="5 8" id="KW-1133">Transmembrane helix</keyword>
<feature type="region of interest" description="Disordered" evidence="7">
    <location>
        <begin position="461"/>
        <end position="492"/>
    </location>
</feature>
<dbReference type="AlphaFoldDB" id="A0A5C4MKC8"/>
<dbReference type="CDD" id="cd01127">
    <property type="entry name" value="TrwB_TraG_TraD_VirD4"/>
    <property type="match status" value="2"/>
</dbReference>
<reference evidence="9 10" key="1">
    <citation type="submission" date="2019-06" db="EMBL/GenBank/DDBJ databases">
        <title>YIM 131921 draft genome.</title>
        <authorList>
            <person name="Jiang L."/>
        </authorList>
    </citation>
    <scope>NUCLEOTIDE SEQUENCE [LARGE SCALE GENOMIC DNA]</scope>
    <source>
        <strain evidence="9 10">YIM 131921</strain>
    </source>
</reference>
<keyword evidence="6 8" id="KW-0472">Membrane</keyword>
<comment type="similarity">
    <text evidence="2">Belongs to the VirD4/TraG family.</text>
</comment>
<dbReference type="GO" id="GO:0005886">
    <property type="term" value="C:plasma membrane"/>
    <property type="evidence" value="ECO:0007669"/>
    <property type="project" value="UniProtKB-SubCell"/>
</dbReference>
<evidence type="ECO:0000256" key="7">
    <source>
        <dbReference type="SAM" id="MobiDB-lite"/>
    </source>
</evidence>
<dbReference type="PANTHER" id="PTHR37937">
    <property type="entry name" value="CONJUGATIVE TRANSFER: DNA TRANSPORT"/>
    <property type="match status" value="1"/>
</dbReference>
<dbReference type="InterPro" id="IPR051539">
    <property type="entry name" value="T4SS-coupling_protein"/>
</dbReference>
<dbReference type="OrthoDB" id="9759295at2"/>
<keyword evidence="10" id="KW-1185">Reference proteome</keyword>
<evidence type="ECO:0000256" key="6">
    <source>
        <dbReference type="ARBA" id="ARBA00023136"/>
    </source>
</evidence>
<sequence>MDRSRVLAAGTSFSLLGAAFGYAIASAYLTYQFGGSLQDPDFLFLARNLTALRERAPTEFLTAGAIIGGFVLLGLALTGVAAQEKLTSFGQTTWQTPAQMKRNGFLGAPGRGFLLGKLGPPKSRRPYLASTTFPHALLVAPTGRGKGVGFVIPNLLTFKGSVVVLDVKGENFLETSRHRKALGDRVIRFAPADWDGHPTFRYNPLQRIYEMKNPDRQMMELRLTAGLFLQSDSERVSGLLQGGINLFVAAGMLAFERDTPTLSAIHRLVSEGSDKQKAYAKLSREARHPAVKLIFEGLASINNDTLTSYLSLLLTSGLDTWSNGAIAAATSASDFSFRDLRKRPHAIYLEVAPDMVRPLAPLIRLFFSDLIASLQAKEPGPDEPWPVMILLDEFDRLGRMPIVAESIKTLRSYGAHLALVTQTIPALDELYGENTRLSLQGGAGVKLYLTPSDQKTVAELSQSAGRTTKRVISRSRPLGPHTLKSRTLTERTEDAPLLSEDQARTMSLEDVVVVIDAQSPIRAKRIKYYEDPLLRATHAAQSGPYPYPDPAVSKMAQLDQTSEAHAVQIAEQEARIAALETRAETSPTAPVPPPPTPSTPELMTPSVRRARIKSADRARAATQLTPGEVAEEDRDKLRRGVGRLSEIKAGQADDSSKTLATQAETSTLRHRSAGSL</sequence>
<dbReference type="Gene3D" id="3.40.50.300">
    <property type="entry name" value="P-loop containing nucleotide triphosphate hydrolases"/>
    <property type="match status" value="1"/>
</dbReference>
<gene>
    <name evidence="9" type="ORF">FHG66_19395</name>
</gene>
<evidence type="ECO:0000313" key="10">
    <source>
        <dbReference type="Proteomes" id="UP000305887"/>
    </source>
</evidence>
<organism evidence="9 10">
    <name type="scientific">Rubellimicrobium rubrum</name>
    <dbReference type="NCBI Taxonomy" id="2585369"/>
    <lineage>
        <taxon>Bacteria</taxon>
        <taxon>Pseudomonadati</taxon>
        <taxon>Pseudomonadota</taxon>
        <taxon>Alphaproteobacteria</taxon>
        <taxon>Rhodobacterales</taxon>
        <taxon>Roseobacteraceae</taxon>
        <taxon>Rubellimicrobium</taxon>
    </lineage>
</organism>
<evidence type="ECO:0000256" key="5">
    <source>
        <dbReference type="ARBA" id="ARBA00022989"/>
    </source>
</evidence>
<evidence type="ECO:0000313" key="9">
    <source>
        <dbReference type="EMBL" id="TNC46180.1"/>
    </source>
</evidence>
<evidence type="ECO:0000256" key="4">
    <source>
        <dbReference type="ARBA" id="ARBA00022692"/>
    </source>
</evidence>
<accession>A0A5C4MKC8</accession>
<dbReference type="SUPFAM" id="SSF52540">
    <property type="entry name" value="P-loop containing nucleoside triphosphate hydrolases"/>
    <property type="match status" value="1"/>
</dbReference>
<protein>
    <submittedName>
        <fullName evidence="9">Type VI secretion protein</fullName>
    </submittedName>
</protein>
<feature type="transmembrane region" description="Helical" evidence="8">
    <location>
        <begin position="60"/>
        <end position="82"/>
    </location>
</feature>
<dbReference type="Proteomes" id="UP000305887">
    <property type="component" value="Unassembled WGS sequence"/>
</dbReference>
<evidence type="ECO:0000256" key="2">
    <source>
        <dbReference type="ARBA" id="ARBA00008806"/>
    </source>
</evidence>
<dbReference type="EMBL" id="VDFU01000040">
    <property type="protein sequence ID" value="TNC46180.1"/>
    <property type="molecule type" value="Genomic_DNA"/>
</dbReference>
<dbReference type="Pfam" id="PF02534">
    <property type="entry name" value="T4SS-DNA_transf"/>
    <property type="match status" value="1"/>
</dbReference>
<feature type="compositionally biased region" description="Polar residues" evidence="7">
    <location>
        <begin position="657"/>
        <end position="666"/>
    </location>
</feature>
<dbReference type="InterPro" id="IPR027417">
    <property type="entry name" value="P-loop_NTPase"/>
</dbReference>
<dbReference type="RefSeq" id="WP_139078700.1">
    <property type="nucleotide sequence ID" value="NZ_VDFU01000040.1"/>
</dbReference>
<feature type="compositionally biased region" description="Pro residues" evidence="7">
    <location>
        <begin position="589"/>
        <end position="598"/>
    </location>
</feature>
<evidence type="ECO:0000256" key="3">
    <source>
        <dbReference type="ARBA" id="ARBA00022475"/>
    </source>
</evidence>
<feature type="region of interest" description="Disordered" evidence="7">
    <location>
        <begin position="581"/>
        <end position="605"/>
    </location>
</feature>
<comment type="caution">
    <text evidence="9">The sequence shown here is derived from an EMBL/GenBank/DDBJ whole genome shotgun (WGS) entry which is preliminary data.</text>
</comment>
<name>A0A5C4MKC8_9RHOB</name>
<comment type="subcellular location">
    <subcellularLocation>
        <location evidence="1">Cell membrane</location>
        <topology evidence="1">Multi-pass membrane protein</topology>
    </subcellularLocation>
</comment>
<keyword evidence="3" id="KW-1003">Cell membrane</keyword>
<evidence type="ECO:0000256" key="8">
    <source>
        <dbReference type="SAM" id="Phobius"/>
    </source>
</evidence>
<dbReference type="InterPro" id="IPR003688">
    <property type="entry name" value="TraG/VirD4"/>
</dbReference>
<proteinExistence type="inferred from homology"/>
<dbReference type="PANTHER" id="PTHR37937:SF1">
    <property type="entry name" value="CONJUGATIVE TRANSFER: DNA TRANSPORT"/>
    <property type="match status" value="1"/>
</dbReference>